<evidence type="ECO:0000313" key="2">
    <source>
        <dbReference type="Proteomes" id="UP000823388"/>
    </source>
</evidence>
<organism evidence="1 2">
    <name type="scientific">Panicum virgatum</name>
    <name type="common">Blackwell switchgrass</name>
    <dbReference type="NCBI Taxonomy" id="38727"/>
    <lineage>
        <taxon>Eukaryota</taxon>
        <taxon>Viridiplantae</taxon>
        <taxon>Streptophyta</taxon>
        <taxon>Embryophyta</taxon>
        <taxon>Tracheophyta</taxon>
        <taxon>Spermatophyta</taxon>
        <taxon>Magnoliopsida</taxon>
        <taxon>Liliopsida</taxon>
        <taxon>Poales</taxon>
        <taxon>Poaceae</taxon>
        <taxon>PACMAD clade</taxon>
        <taxon>Panicoideae</taxon>
        <taxon>Panicodae</taxon>
        <taxon>Paniceae</taxon>
        <taxon>Panicinae</taxon>
        <taxon>Panicum</taxon>
        <taxon>Panicum sect. Hiantes</taxon>
    </lineage>
</organism>
<dbReference type="AlphaFoldDB" id="A0A8T0TYZ9"/>
<protein>
    <submittedName>
        <fullName evidence="1">Uncharacterized protein</fullName>
    </submittedName>
</protein>
<proteinExistence type="predicted"/>
<name>A0A8T0TYZ9_PANVG</name>
<dbReference type="Proteomes" id="UP000823388">
    <property type="component" value="Chromosome 3N"/>
</dbReference>
<dbReference type="PANTHER" id="PTHR33103:SF44">
    <property type="entry name" value="DUF674 DOMAIN-CONTAINING PROTEIN"/>
    <property type="match status" value="1"/>
</dbReference>
<gene>
    <name evidence="1" type="ORF">PVAP13_3NG084981</name>
</gene>
<evidence type="ECO:0000313" key="1">
    <source>
        <dbReference type="EMBL" id="KAG2615990.1"/>
    </source>
</evidence>
<keyword evidence="2" id="KW-1185">Reference proteome</keyword>
<dbReference type="InterPro" id="IPR007750">
    <property type="entry name" value="DUF674"/>
</dbReference>
<dbReference type="Pfam" id="PF05056">
    <property type="entry name" value="DUF674"/>
    <property type="match status" value="1"/>
</dbReference>
<comment type="caution">
    <text evidence="1">The sequence shown here is derived from an EMBL/GenBank/DDBJ whole genome shotgun (WGS) entry which is preliminary data.</text>
</comment>
<sequence length="248" mass="25884">MASKISLKLLVETRSKKVLFAEASKEFVDFVFSLLTLPIGAVAKLVSAGTMHGSVGRLYQSVDRMGASYLQPGADKSELLQPGVLHPDARELLLLPHAAAGDGGGEAEEQPRLPKFKLYTCPGQCVTVTMEREAACPQCKQPMATEMAFVLPSAAPASAAGAKGGGAAGEDSGGYVKGLVTYMVTDGLEVTPMSAISSITLINKFSVGSDVDLAEKFVSVGMDEGLGLLRAALSSDTVLSDVFLARKK</sequence>
<dbReference type="OrthoDB" id="2014278at2759"/>
<accession>A0A8T0TYZ9</accession>
<dbReference type="PANTHER" id="PTHR33103">
    <property type="entry name" value="OS01G0153900 PROTEIN"/>
    <property type="match status" value="1"/>
</dbReference>
<dbReference type="EMBL" id="CM029042">
    <property type="protein sequence ID" value="KAG2615990.1"/>
    <property type="molecule type" value="Genomic_DNA"/>
</dbReference>
<reference evidence="1" key="1">
    <citation type="submission" date="2020-05" db="EMBL/GenBank/DDBJ databases">
        <title>WGS assembly of Panicum virgatum.</title>
        <authorList>
            <person name="Lovell J.T."/>
            <person name="Jenkins J."/>
            <person name="Shu S."/>
            <person name="Juenger T.E."/>
            <person name="Schmutz J."/>
        </authorList>
    </citation>
    <scope>NUCLEOTIDE SEQUENCE</scope>
    <source>
        <strain evidence="1">AP13</strain>
    </source>
</reference>